<sequence length="106" mass="11432">MCKLKIVTQCGISGRYAQGHSDAVLTEATQEIKPSPYSAIIAPSTLTHNPVSNTGLGSTCVTPHMVRSKIDTTRSSMRRVTQAATFREARVTESDFTEEVLGMSEG</sequence>
<proteinExistence type="predicted"/>
<comment type="caution">
    <text evidence="1">The sequence shown here is derived from an EMBL/GenBank/DDBJ whole genome shotgun (WGS) entry which is preliminary data.</text>
</comment>
<accession>A0A5B7D5B2</accession>
<reference evidence="1 2" key="1">
    <citation type="submission" date="2019-05" db="EMBL/GenBank/DDBJ databases">
        <title>Another draft genome of Portunus trituberculatus and its Hox gene families provides insights of decapod evolution.</title>
        <authorList>
            <person name="Jeong J.-H."/>
            <person name="Song I."/>
            <person name="Kim S."/>
            <person name="Choi T."/>
            <person name="Kim D."/>
            <person name="Ryu S."/>
            <person name="Kim W."/>
        </authorList>
    </citation>
    <scope>NUCLEOTIDE SEQUENCE [LARGE SCALE GENOMIC DNA]</scope>
    <source>
        <tissue evidence="1">Muscle</tissue>
    </source>
</reference>
<evidence type="ECO:0000313" key="1">
    <source>
        <dbReference type="EMBL" id="MPC16306.1"/>
    </source>
</evidence>
<organism evidence="1 2">
    <name type="scientific">Portunus trituberculatus</name>
    <name type="common">Swimming crab</name>
    <name type="synonym">Neptunus trituberculatus</name>
    <dbReference type="NCBI Taxonomy" id="210409"/>
    <lineage>
        <taxon>Eukaryota</taxon>
        <taxon>Metazoa</taxon>
        <taxon>Ecdysozoa</taxon>
        <taxon>Arthropoda</taxon>
        <taxon>Crustacea</taxon>
        <taxon>Multicrustacea</taxon>
        <taxon>Malacostraca</taxon>
        <taxon>Eumalacostraca</taxon>
        <taxon>Eucarida</taxon>
        <taxon>Decapoda</taxon>
        <taxon>Pleocyemata</taxon>
        <taxon>Brachyura</taxon>
        <taxon>Eubrachyura</taxon>
        <taxon>Portunoidea</taxon>
        <taxon>Portunidae</taxon>
        <taxon>Portuninae</taxon>
        <taxon>Portunus</taxon>
    </lineage>
</organism>
<gene>
    <name evidence="1" type="ORF">E2C01_009127</name>
</gene>
<protein>
    <submittedName>
        <fullName evidence="1">Uncharacterized protein</fullName>
    </submittedName>
</protein>
<name>A0A5B7D5B2_PORTR</name>
<dbReference type="Proteomes" id="UP000324222">
    <property type="component" value="Unassembled WGS sequence"/>
</dbReference>
<evidence type="ECO:0000313" key="2">
    <source>
        <dbReference type="Proteomes" id="UP000324222"/>
    </source>
</evidence>
<dbReference type="AlphaFoldDB" id="A0A5B7D5B2"/>
<keyword evidence="2" id="KW-1185">Reference proteome</keyword>
<dbReference type="EMBL" id="VSRR010000495">
    <property type="protein sequence ID" value="MPC16306.1"/>
    <property type="molecule type" value="Genomic_DNA"/>
</dbReference>